<dbReference type="KEGG" id="aci:ACIAD1083"/>
<evidence type="ECO:0000313" key="1">
    <source>
        <dbReference type="EMBL" id="CAG67969.1"/>
    </source>
</evidence>
<accession>Q6FD90</accession>
<name>Q6FD90_ACIAD</name>
<dbReference type="EMBL" id="CR543861">
    <property type="protein sequence ID" value="CAG67969.1"/>
    <property type="molecule type" value="Genomic_DNA"/>
</dbReference>
<sequence>MCESKLKKETTLLGIKGLTDQFNYFFLSFIFKSLICKVELKFRIPFILVY</sequence>
<reference evidence="1 2" key="1">
    <citation type="journal article" date="2004" name="Nucleic Acids Res.">
        <title>Unique features revealed by the genome sequence of Acinetobacter sp. ADP1, a versatile and naturally transformation competent bacterium.</title>
        <authorList>
            <person name="Barbe V."/>
            <person name="Vallenet D."/>
            <person name="Fonknechten N."/>
            <person name="Kreimeyer A."/>
            <person name="Oztas S."/>
            <person name="Labarre L."/>
            <person name="Cruveiller S."/>
            <person name="Robert C."/>
            <person name="Duprat S."/>
            <person name="Wincker P."/>
            <person name="Ornston L.N."/>
            <person name="Weissenbach J."/>
            <person name="Marliere P."/>
            <person name="Cohen G.N."/>
            <person name="Medigue C."/>
        </authorList>
    </citation>
    <scope>NUCLEOTIDE SEQUENCE [LARGE SCALE GENOMIC DNA]</scope>
    <source>
        <strain evidence="2">ATCC 33305 / BD413 / ADP1</strain>
    </source>
</reference>
<dbReference type="AlphaFoldDB" id="Q6FD90"/>
<gene>
    <name evidence="1" type="ordered locus">ACIAD1083</name>
</gene>
<protein>
    <submittedName>
        <fullName evidence="1">Uncharacterized protein</fullName>
    </submittedName>
</protein>
<dbReference type="Proteomes" id="UP000000430">
    <property type="component" value="Chromosome"/>
</dbReference>
<dbReference type="HOGENOM" id="CLU_3113384_0_0_6"/>
<evidence type="ECO:0000313" key="2">
    <source>
        <dbReference type="Proteomes" id="UP000000430"/>
    </source>
</evidence>
<proteinExistence type="predicted"/>
<organism evidence="1 2">
    <name type="scientific">Acinetobacter baylyi (strain ATCC 33305 / BD413 / ADP1)</name>
    <dbReference type="NCBI Taxonomy" id="62977"/>
    <lineage>
        <taxon>Bacteria</taxon>
        <taxon>Pseudomonadati</taxon>
        <taxon>Pseudomonadota</taxon>
        <taxon>Gammaproteobacteria</taxon>
        <taxon>Moraxellales</taxon>
        <taxon>Moraxellaceae</taxon>
        <taxon>Acinetobacter</taxon>
    </lineage>
</organism>